<dbReference type="OrthoDB" id="782779at2"/>
<evidence type="ECO:0000313" key="3">
    <source>
        <dbReference type="Proteomes" id="UP000192678"/>
    </source>
</evidence>
<gene>
    <name evidence="2" type="ORF">SAMN04488101_102201</name>
</gene>
<dbReference type="EMBL" id="FWYB01000002">
    <property type="protein sequence ID" value="SMC69453.1"/>
    <property type="molecule type" value="Genomic_DNA"/>
</dbReference>
<evidence type="ECO:0000313" key="2">
    <source>
        <dbReference type="EMBL" id="SMC69453.1"/>
    </source>
</evidence>
<dbReference type="Pfam" id="PF21751">
    <property type="entry name" value="DACNV"/>
    <property type="match status" value="1"/>
</dbReference>
<evidence type="ECO:0000259" key="1">
    <source>
        <dbReference type="Pfam" id="PF21751"/>
    </source>
</evidence>
<feature type="domain" description="Probable sensor" evidence="1">
    <location>
        <begin position="35"/>
        <end position="123"/>
    </location>
</feature>
<dbReference type="RefSeq" id="WP_084287813.1">
    <property type="nucleotide sequence ID" value="NZ_FWYB01000002.1"/>
</dbReference>
<keyword evidence="3" id="KW-1185">Reference proteome</keyword>
<reference evidence="2 3" key="1">
    <citation type="submission" date="2017-04" db="EMBL/GenBank/DDBJ databases">
        <authorList>
            <person name="Afonso C.L."/>
            <person name="Miller P.J."/>
            <person name="Scott M.A."/>
            <person name="Spackman E."/>
            <person name="Goraichik I."/>
            <person name="Dimitrov K.M."/>
            <person name="Suarez D.L."/>
            <person name="Swayne D.E."/>
        </authorList>
    </citation>
    <scope>NUCLEOTIDE SEQUENCE [LARGE SCALE GENOMIC DNA]</scope>
    <source>
        <strain evidence="2 3">DSM 19625</strain>
    </source>
</reference>
<organism evidence="2 3">
    <name type="scientific">Pedobacter nyackensis</name>
    <dbReference type="NCBI Taxonomy" id="475255"/>
    <lineage>
        <taxon>Bacteria</taxon>
        <taxon>Pseudomonadati</taxon>
        <taxon>Bacteroidota</taxon>
        <taxon>Sphingobacteriia</taxon>
        <taxon>Sphingobacteriales</taxon>
        <taxon>Sphingobacteriaceae</taxon>
        <taxon>Pedobacter</taxon>
    </lineage>
</organism>
<protein>
    <recommendedName>
        <fullName evidence="1">Probable sensor domain-containing protein</fullName>
    </recommendedName>
</protein>
<name>A0A1W2B8V9_9SPHI</name>
<dbReference type="AlphaFoldDB" id="A0A1W2B8V9"/>
<sequence>MTYRITYQAAKIIAPKVEGIFAQHLASAIESGEEDLAPLPTADVVEAILDATFWASLRKEEGHSPKISLAFLPPEQAGNPLLFKQRLPLTPGILTKIAPGVERAGIHLGIWREEGELYVWGTTVSIPNFCFVVDVSEPALLVIKHRRIYGFGKFTNIAVLKGDQVKMVDGDNTNLPDCPPMLLSLLDLTAPSYWNDSVNVLIQLAVSMRAHGRGGTLLVVPDETRNWLQSIIKPIQYGIQPSFTGLSKLLQQDRKEASQIFWQTALKREVEHLAGLTAVDGATIISSAYELLAFGAKIGRAKGKENIDELSFSEPIIGGSAVVMHPAKVGGTRHLSAAQFVHDQRDATALVASQDGHFTIYTWSPQQSRVQAHRIDTLLL</sequence>
<dbReference type="Proteomes" id="UP000192678">
    <property type="component" value="Unassembled WGS sequence"/>
</dbReference>
<dbReference type="InterPro" id="IPR048551">
    <property type="entry name" value="DACNV"/>
</dbReference>
<dbReference type="STRING" id="475255.SAMN04488101_102201"/>
<proteinExistence type="predicted"/>
<accession>A0A1W2B8V9</accession>